<gene>
    <name evidence="1" type="ORF">L2E82_27546</name>
</gene>
<proteinExistence type="predicted"/>
<protein>
    <submittedName>
        <fullName evidence="1">Uncharacterized protein</fullName>
    </submittedName>
</protein>
<keyword evidence="2" id="KW-1185">Reference proteome</keyword>
<reference evidence="2" key="1">
    <citation type="journal article" date="2022" name="Mol. Ecol. Resour.">
        <title>The genomes of chicory, endive, great burdock and yacon provide insights into Asteraceae palaeo-polyploidization history and plant inulin production.</title>
        <authorList>
            <person name="Fan W."/>
            <person name="Wang S."/>
            <person name="Wang H."/>
            <person name="Wang A."/>
            <person name="Jiang F."/>
            <person name="Liu H."/>
            <person name="Zhao H."/>
            <person name="Xu D."/>
            <person name="Zhang Y."/>
        </authorList>
    </citation>
    <scope>NUCLEOTIDE SEQUENCE [LARGE SCALE GENOMIC DNA]</scope>
    <source>
        <strain evidence="2">cv. Punajuju</strain>
    </source>
</reference>
<dbReference type="EMBL" id="CM042013">
    <property type="protein sequence ID" value="KAI3737541.1"/>
    <property type="molecule type" value="Genomic_DNA"/>
</dbReference>
<evidence type="ECO:0000313" key="1">
    <source>
        <dbReference type="EMBL" id="KAI3737541.1"/>
    </source>
</evidence>
<dbReference type="Proteomes" id="UP001055811">
    <property type="component" value="Linkage Group LG05"/>
</dbReference>
<comment type="caution">
    <text evidence="1">The sequence shown here is derived from an EMBL/GenBank/DDBJ whole genome shotgun (WGS) entry which is preliminary data.</text>
</comment>
<accession>A0ACB9CTJ7</accession>
<evidence type="ECO:0000313" key="2">
    <source>
        <dbReference type="Proteomes" id="UP001055811"/>
    </source>
</evidence>
<name>A0ACB9CTJ7_CICIN</name>
<organism evidence="1 2">
    <name type="scientific">Cichorium intybus</name>
    <name type="common">Chicory</name>
    <dbReference type="NCBI Taxonomy" id="13427"/>
    <lineage>
        <taxon>Eukaryota</taxon>
        <taxon>Viridiplantae</taxon>
        <taxon>Streptophyta</taxon>
        <taxon>Embryophyta</taxon>
        <taxon>Tracheophyta</taxon>
        <taxon>Spermatophyta</taxon>
        <taxon>Magnoliopsida</taxon>
        <taxon>eudicotyledons</taxon>
        <taxon>Gunneridae</taxon>
        <taxon>Pentapetalae</taxon>
        <taxon>asterids</taxon>
        <taxon>campanulids</taxon>
        <taxon>Asterales</taxon>
        <taxon>Asteraceae</taxon>
        <taxon>Cichorioideae</taxon>
        <taxon>Cichorieae</taxon>
        <taxon>Cichoriinae</taxon>
        <taxon>Cichorium</taxon>
    </lineage>
</organism>
<sequence>MLLLLSVSVYIFMAAFEDEILLDDFLIAENSPYQSDVNTPVLISERTNRLSTFDPLTSDNGPKSPSSGAASMDKESMDRLVEAYVAEAKAANAVWQAAQAHAATPERCLLRMIANGMNNSNSYSLMNNCIKG</sequence>
<reference evidence="1 2" key="2">
    <citation type="journal article" date="2022" name="Mol. Ecol. Resour.">
        <title>The genomes of chicory, endive, great burdock and yacon provide insights into Asteraceae paleo-polyploidization history and plant inulin production.</title>
        <authorList>
            <person name="Fan W."/>
            <person name="Wang S."/>
            <person name="Wang H."/>
            <person name="Wang A."/>
            <person name="Jiang F."/>
            <person name="Liu H."/>
            <person name="Zhao H."/>
            <person name="Xu D."/>
            <person name="Zhang Y."/>
        </authorList>
    </citation>
    <scope>NUCLEOTIDE SEQUENCE [LARGE SCALE GENOMIC DNA]</scope>
    <source>
        <strain evidence="2">cv. Punajuju</strain>
        <tissue evidence="1">Leaves</tissue>
    </source>
</reference>